<dbReference type="GO" id="GO:0007219">
    <property type="term" value="P:Notch signaling pathway"/>
    <property type="evidence" value="ECO:0007669"/>
    <property type="project" value="UniProtKB-KW"/>
</dbReference>
<evidence type="ECO:0000256" key="6">
    <source>
        <dbReference type="ARBA" id="ARBA00023136"/>
    </source>
</evidence>
<feature type="transmembrane region" description="Helical" evidence="7">
    <location>
        <begin position="207"/>
        <end position="227"/>
    </location>
</feature>
<evidence type="ECO:0000256" key="3">
    <source>
        <dbReference type="ARBA" id="ARBA00022692"/>
    </source>
</evidence>
<keyword evidence="6 7" id="KW-0472">Membrane</keyword>
<dbReference type="Proteomes" id="UP001142055">
    <property type="component" value="Chromosome 1"/>
</dbReference>
<feature type="transmembrane region" description="Helical" evidence="7">
    <location>
        <begin position="33"/>
        <end position="56"/>
    </location>
</feature>
<keyword evidence="4" id="KW-0914">Notch signaling pathway</keyword>
<evidence type="ECO:0008006" key="10">
    <source>
        <dbReference type="Google" id="ProtNLM"/>
    </source>
</evidence>
<feature type="transmembrane region" description="Helical" evidence="7">
    <location>
        <begin position="113"/>
        <end position="131"/>
    </location>
</feature>
<dbReference type="GO" id="GO:0016485">
    <property type="term" value="P:protein processing"/>
    <property type="evidence" value="ECO:0007669"/>
    <property type="project" value="InterPro"/>
</dbReference>
<evidence type="ECO:0000313" key="9">
    <source>
        <dbReference type="Proteomes" id="UP001142055"/>
    </source>
</evidence>
<comment type="caution">
    <text evidence="8">The sequence shown here is derived from an EMBL/GenBank/DDBJ whole genome shotgun (WGS) entry which is preliminary data.</text>
</comment>
<organism evidence="8 9">
    <name type="scientific">Blomia tropicalis</name>
    <name type="common">Mite</name>
    <dbReference type="NCBI Taxonomy" id="40697"/>
    <lineage>
        <taxon>Eukaryota</taxon>
        <taxon>Metazoa</taxon>
        <taxon>Ecdysozoa</taxon>
        <taxon>Arthropoda</taxon>
        <taxon>Chelicerata</taxon>
        <taxon>Arachnida</taxon>
        <taxon>Acari</taxon>
        <taxon>Acariformes</taxon>
        <taxon>Sarcoptiformes</taxon>
        <taxon>Astigmata</taxon>
        <taxon>Glycyphagoidea</taxon>
        <taxon>Echimyopodidae</taxon>
        <taxon>Blomia</taxon>
    </lineage>
</organism>
<evidence type="ECO:0000256" key="4">
    <source>
        <dbReference type="ARBA" id="ARBA00022976"/>
    </source>
</evidence>
<dbReference type="Pfam" id="PF06105">
    <property type="entry name" value="Aph-1"/>
    <property type="match status" value="1"/>
</dbReference>
<comment type="subcellular location">
    <subcellularLocation>
        <location evidence="1">Membrane</location>
        <topology evidence="1">Multi-pass membrane protein</topology>
    </subcellularLocation>
</comment>
<proteinExistence type="inferred from homology"/>
<dbReference type="OMA" id="DTNNYLH"/>
<reference evidence="8" key="1">
    <citation type="submission" date="2022-12" db="EMBL/GenBank/DDBJ databases">
        <title>Genome assemblies of Blomia tropicalis.</title>
        <authorList>
            <person name="Cui Y."/>
        </authorList>
    </citation>
    <scope>NUCLEOTIDE SEQUENCE</scope>
    <source>
        <tissue evidence="8">Adult mites</tissue>
    </source>
</reference>
<dbReference type="AlphaFoldDB" id="A0A9Q0MD80"/>
<feature type="transmembrane region" description="Helical" evidence="7">
    <location>
        <begin position="151"/>
        <end position="177"/>
    </location>
</feature>
<keyword evidence="5 7" id="KW-1133">Transmembrane helix</keyword>
<sequence length="250" mass="27898">MTLAEFIGCTLISFGPPLAMFCIVVAKDPIRIIILISSSFFWLLSLLLSSILWAIVVPLKEHLVFGVTFSVIFQEIFRYLFYLLLRKAEFGLQKVSDVGTDGNAKVYNDRTQLAFVSGLGFGVISGAFSLINILADSAGPGTVGINGDSQYFFLCSALTSLAFILFNIFWSIILFYACDHRKKTLIAFVAITHLFATYITFLNPRQLYAVSIPLEYTLLVITCVIALKCAGFRYDRFRNLFIKNNDGDAL</sequence>
<dbReference type="EMBL" id="JAPWDV010000001">
    <property type="protein sequence ID" value="KAJ6221660.1"/>
    <property type="molecule type" value="Genomic_DNA"/>
</dbReference>
<evidence type="ECO:0000256" key="7">
    <source>
        <dbReference type="SAM" id="Phobius"/>
    </source>
</evidence>
<feature type="transmembrane region" description="Helical" evidence="7">
    <location>
        <begin position="62"/>
        <end position="85"/>
    </location>
</feature>
<dbReference type="InterPro" id="IPR009294">
    <property type="entry name" value="Aph-1"/>
</dbReference>
<dbReference type="PANTHER" id="PTHR12889">
    <property type="entry name" value="GAMMA-SECRETASE SUBUNIT APH-1"/>
    <property type="match status" value="1"/>
</dbReference>
<keyword evidence="9" id="KW-1185">Reference proteome</keyword>
<dbReference type="GO" id="GO:0016020">
    <property type="term" value="C:membrane"/>
    <property type="evidence" value="ECO:0007669"/>
    <property type="project" value="UniProtKB-SubCell"/>
</dbReference>
<evidence type="ECO:0000256" key="1">
    <source>
        <dbReference type="ARBA" id="ARBA00004141"/>
    </source>
</evidence>
<evidence type="ECO:0000256" key="5">
    <source>
        <dbReference type="ARBA" id="ARBA00022989"/>
    </source>
</evidence>
<name>A0A9Q0MD80_BLOTA</name>
<feature type="transmembrane region" description="Helical" evidence="7">
    <location>
        <begin position="6"/>
        <end position="26"/>
    </location>
</feature>
<evidence type="ECO:0000313" key="8">
    <source>
        <dbReference type="EMBL" id="KAJ6221660.1"/>
    </source>
</evidence>
<feature type="transmembrane region" description="Helical" evidence="7">
    <location>
        <begin position="184"/>
        <end position="201"/>
    </location>
</feature>
<evidence type="ECO:0000256" key="2">
    <source>
        <dbReference type="ARBA" id="ARBA00005577"/>
    </source>
</evidence>
<accession>A0A9Q0MD80</accession>
<protein>
    <recommendedName>
        <fullName evidence="10">Gamma-secretase subunit Aph-1</fullName>
    </recommendedName>
</protein>
<keyword evidence="3 7" id="KW-0812">Transmembrane</keyword>
<gene>
    <name evidence="8" type="ORF">RDWZM_000205</name>
</gene>
<comment type="similarity">
    <text evidence="2">Belongs to the APH-1 family.</text>
</comment>